<proteinExistence type="predicted"/>
<evidence type="ECO:0000313" key="5">
    <source>
        <dbReference type="EMBL" id="VEL22432.1"/>
    </source>
</evidence>
<sequence length="241" mass="25441">MARCSRFQSALSCLAAADPLCGWSSKLQRCLASTAASVAAAGTLIRGHLASGAYAEASASINANLSSGAQFSPIMATESETVLDAKGSSVASRFRGCPANRHPLNLAVSGWTPWRTCLLADTRLSDSLPMARRRRSLQKKDNSGYTLSSPGLMVETMGSTRSTRRGRGSVTRSRKYAGIRPVWTADLGWSPKAVVPVVSGSSRVTPGPCLCRICVDQGKCSLGAQEVTNCTSEQVPVEEID</sequence>
<evidence type="ECO:0000256" key="2">
    <source>
        <dbReference type="ARBA" id="ARBA00023136"/>
    </source>
</evidence>
<dbReference type="Gene3D" id="3.30.1680.10">
    <property type="entry name" value="ligand-binding face of the semaphorins, domain 2"/>
    <property type="match status" value="1"/>
</dbReference>
<feature type="compositionally biased region" description="Basic residues" evidence="4">
    <location>
        <begin position="162"/>
        <end position="173"/>
    </location>
</feature>
<evidence type="ECO:0000256" key="1">
    <source>
        <dbReference type="ARBA" id="ARBA00004370"/>
    </source>
</evidence>
<gene>
    <name evidence="5" type="ORF">PXEA_LOCUS15872</name>
</gene>
<dbReference type="SUPFAM" id="SSF103575">
    <property type="entry name" value="Plexin repeat"/>
    <property type="match status" value="1"/>
</dbReference>
<dbReference type="EMBL" id="CAAALY010056374">
    <property type="protein sequence ID" value="VEL22432.1"/>
    <property type="molecule type" value="Genomic_DNA"/>
</dbReference>
<dbReference type="InterPro" id="IPR002165">
    <property type="entry name" value="Plexin_repeat"/>
</dbReference>
<comment type="caution">
    <text evidence="5">The sequence shown here is derived from an EMBL/GenBank/DDBJ whole genome shotgun (WGS) entry which is preliminary data.</text>
</comment>
<reference evidence="5" key="1">
    <citation type="submission" date="2018-11" db="EMBL/GenBank/DDBJ databases">
        <authorList>
            <consortium name="Pathogen Informatics"/>
        </authorList>
    </citation>
    <scope>NUCLEOTIDE SEQUENCE</scope>
</reference>
<organism evidence="5 6">
    <name type="scientific">Protopolystoma xenopodis</name>
    <dbReference type="NCBI Taxonomy" id="117903"/>
    <lineage>
        <taxon>Eukaryota</taxon>
        <taxon>Metazoa</taxon>
        <taxon>Spiralia</taxon>
        <taxon>Lophotrochozoa</taxon>
        <taxon>Platyhelminthes</taxon>
        <taxon>Monogenea</taxon>
        <taxon>Polyopisthocotylea</taxon>
        <taxon>Polystomatidea</taxon>
        <taxon>Polystomatidae</taxon>
        <taxon>Protopolystoma</taxon>
    </lineage>
</organism>
<keyword evidence="2" id="KW-0472">Membrane</keyword>
<evidence type="ECO:0000313" key="6">
    <source>
        <dbReference type="Proteomes" id="UP000784294"/>
    </source>
</evidence>
<feature type="region of interest" description="Disordered" evidence="4">
    <location>
        <begin position="134"/>
        <end position="173"/>
    </location>
</feature>
<dbReference type="Pfam" id="PF01437">
    <property type="entry name" value="PSI"/>
    <property type="match status" value="1"/>
</dbReference>
<name>A0A3S5BX13_9PLAT</name>
<protein>
    <submittedName>
        <fullName evidence="5">Uncharacterized protein</fullName>
    </submittedName>
</protein>
<keyword evidence="3" id="KW-0325">Glycoprotein</keyword>
<comment type="subcellular location">
    <subcellularLocation>
        <location evidence="1">Membrane</location>
    </subcellularLocation>
</comment>
<evidence type="ECO:0000256" key="3">
    <source>
        <dbReference type="ARBA" id="ARBA00023180"/>
    </source>
</evidence>
<dbReference type="Proteomes" id="UP000784294">
    <property type="component" value="Unassembled WGS sequence"/>
</dbReference>
<keyword evidence="6" id="KW-1185">Reference proteome</keyword>
<accession>A0A3S5BX13</accession>
<dbReference type="AlphaFoldDB" id="A0A3S5BX13"/>
<evidence type="ECO:0000256" key="4">
    <source>
        <dbReference type="SAM" id="MobiDB-lite"/>
    </source>
</evidence>
<dbReference type="GO" id="GO:0016020">
    <property type="term" value="C:membrane"/>
    <property type="evidence" value="ECO:0007669"/>
    <property type="project" value="UniProtKB-SubCell"/>
</dbReference>